<dbReference type="EMBL" id="BAAAGX010000020">
    <property type="protein sequence ID" value="GAA0259731.1"/>
    <property type="molecule type" value="Genomic_DNA"/>
</dbReference>
<reference evidence="1 2" key="1">
    <citation type="journal article" date="2019" name="Int. J. Syst. Evol. Microbiol.">
        <title>The Global Catalogue of Microorganisms (GCM) 10K type strain sequencing project: providing services to taxonomists for standard genome sequencing and annotation.</title>
        <authorList>
            <consortium name="The Broad Institute Genomics Platform"/>
            <consortium name="The Broad Institute Genome Sequencing Center for Infectious Disease"/>
            <person name="Wu L."/>
            <person name="Ma J."/>
        </authorList>
    </citation>
    <scope>NUCLEOTIDE SEQUENCE [LARGE SCALE GENOMIC DNA]</scope>
    <source>
        <strain evidence="1 2">JCM 10425</strain>
    </source>
</reference>
<name>A0ABN0US11_9ACTN</name>
<evidence type="ECO:0000313" key="2">
    <source>
        <dbReference type="Proteomes" id="UP001500967"/>
    </source>
</evidence>
<gene>
    <name evidence="1" type="ORF">GCM10009539_51440</name>
</gene>
<evidence type="ECO:0008006" key="3">
    <source>
        <dbReference type="Google" id="ProtNLM"/>
    </source>
</evidence>
<keyword evidence="2" id="KW-1185">Reference proteome</keyword>
<organism evidence="1 2">
    <name type="scientific">Cryptosporangium japonicum</name>
    <dbReference type="NCBI Taxonomy" id="80872"/>
    <lineage>
        <taxon>Bacteria</taxon>
        <taxon>Bacillati</taxon>
        <taxon>Actinomycetota</taxon>
        <taxon>Actinomycetes</taxon>
        <taxon>Cryptosporangiales</taxon>
        <taxon>Cryptosporangiaceae</taxon>
        <taxon>Cryptosporangium</taxon>
    </lineage>
</organism>
<accession>A0ABN0US11</accession>
<proteinExistence type="predicted"/>
<dbReference type="Proteomes" id="UP001500967">
    <property type="component" value="Unassembled WGS sequence"/>
</dbReference>
<evidence type="ECO:0000313" key="1">
    <source>
        <dbReference type="EMBL" id="GAA0259731.1"/>
    </source>
</evidence>
<comment type="caution">
    <text evidence="1">The sequence shown here is derived from an EMBL/GenBank/DDBJ whole genome shotgun (WGS) entry which is preliminary data.</text>
</comment>
<protein>
    <recommendedName>
        <fullName evidence="3">Transposase</fullName>
    </recommendedName>
</protein>
<dbReference type="RefSeq" id="WP_344651482.1">
    <property type="nucleotide sequence ID" value="NZ_BAAAGX010000020.1"/>
</dbReference>
<sequence>MEKRETTVLVELVRSASGKDDRARVTRRCPVPGRQAVVDATELDAATTVGAPGGDLRWLVRLVPALLVAMAPGH</sequence>